<evidence type="ECO:0000313" key="2">
    <source>
        <dbReference type="Proteomes" id="UP001198242"/>
    </source>
</evidence>
<evidence type="ECO:0000313" key="1">
    <source>
        <dbReference type="EMBL" id="MCC2210758.1"/>
    </source>
</evidence>
<dbReference type="EMBL" id="JAJEQM010000010">
    <property type="protein sequence ID" value="MCC2210758.1"/>
    <property type="molecule type" value="Genomic_DNA"/>
</dbReference>
<keyword evidence="2" id="KW-1185">Reference proteome</keyword>
<organism evidence="1 2">
    <name type="scientific">Hominilimicola fabiformis</name>
    <dbReference type="NCBI Taxonomy" id="2885356"/>
    <lineage>
        <taxon>Bacteria</taxon>
        <taxon>Bacillati</taxon>
        <taxon>Bacillota</taxon>
        <taxon>Clostridia</taxon>
        <taxon>Eubacteriales</taxon>
        <taxon>Oscillospiraceae</taxon>
        <taxon>Hominilimicola</taxon>
    </lineage>
</organism>
<proteinExistence type="predicted"/>
<protein>
    <submittedName>
        <fullName evidence="1">Uncharacterized protein</fullName>
    </submittedName>
</protein>
<dbReference type="AlphaFoldDB" id="A0AAE3J9C8"/>
<accession>A0AAE3J9C8</accession>
<reference evidence="1 2" key="1">
    <citation type="submission" date="2021-10" db="EMBL/GenBank/DDBJ databases">
        <title>Anaerobic single-cell dispensing facilitates the cultivation of human gut bacteria.</title>
        <authorList>
            <person name="Afrizal A."/>
        </authorList>
    </citation>
    <scope>NUCLEOTIDE SEQUENCE [LARGE SCALE GENOMIC DNA]</scope>
    <source>
        <strain evidence="1 2">CLA-AA-H232</strain>
    </source>
</reference>
<gene>
    <name evidence="1" type="ORF">LKE05_08145</name>
</gene>
<dbReference type="RefSeq" id="WP_022229602.1">
    <property type="nucleotide sequence ID" value="NZ_JAJEQM010000010.1"/>
</dbReference>
<name>A0AAE3J9C8_9FIRM</name>
<comment type="caution">
    <text evidence="1">The sequence shown here is derived from an EMBL/GenBank/DDBJ whole genome shotgun (WGS) entry which is preliminary data.</text>
</comment>
<dbReference type="Proteomes" id="UP001198242">
    <property type="component" value="Unassembled WGS sequence"/>
</dbReference>
<sequence>MKLNSEEIKNLILSLVQDVVFEYDNKTCCINPWSRTKFEVGYNDIVKIYSDIDDLMNDTIFDGRSLSDIADEIEIE</sequence>